<dbReference type="InParanoid" id="F6RQX7"/>
<dbReference type="HOGENOM" id="CLU_2319495_0_0_1"/>
<protein>
    <submittedName>
        <fullName evidence="1">Uncharacterized protein</fullName>
    </submittedName>
</protein>
<reference evidence="2" key="1">
    <citation type="journal article" date="2002" name="Science">
        <title>The draft genome of Ciona intestinalis: insights into chordate and vertebrate origins.</title>
        <authorList>
            <person name="Dehal P."/>
            <person name="Satou Y."/>
            <person name="Campbell R.K."/>
            <person name="Chapman J."/>
            <person name="Degnan B."/>
            <person name="De Tomaso A."/>
            <person name="Davidson B."/>
            <person name="Di Gregorio A."/>
            <person name="Gelpke M."/>
            <person name="Goodstein D.M."/>
            <person name="Harafuji N."/>
            <person name="Hastings K.E."/>
            <person name="Ho I."/>
            <person name="Hotta K."/>
            <person name="Huang W."/>
            <person name="Kawashima T."/>
            <person name="Lemaire P."/>
            <person name="Martinez D."/>
            <person name="Meinertzhagen I.A."/>
            <person name="Necula S."/>
            <person name="Nonaka M."/>
            <person name="Putnam N."/>
            <person name="Rash S."/>
            <person name="Saiga H."/>
            <person name="Satake M."/>
            <person name="Terry A."/>
            <person name="Yamada L."/>
            <person name="Wang H.G."/>
            <person name="Awazu S."/>
            <person name="Azumi K."/>
            <person name="Boore J."/>
            <person name="Branno M."/>
            <person name="Chin-Bow S."/>
            <person name="DeSantis R."/>
            <person name="Doyle S."/>
            <person name="Francino P."/>
            <person name="Keys D.N."/>
            <person name="Haga S."/>
            <person name="Hayashi H."/>
            <person name="Hino K."/>
            <person name="Imai K.S."/>
            <person name="Inaba K."/>
            <person name="Kano S."/>
            <person name="Kobayashi K."/>
            <person name="Kobayashi M."/>
            <person name="Lee B.I."/>
            <person name="Makabe K.W."/>
            <person name="Manohar C."/>
            <person name="Matassi G."/>
            <person name="Medina M."/>
            <person name="Mochizuki Y."/>
            <person name="Mount S."/>
            <person name="Morishita T."/>
            <person name="Miura S."/>
            <person name="Nakayama A."/>
            <person name="Nishizaka S."/>
            <person name="Nomoto H."/>
            <person name="Ohta F."/>
            <person name="Oishi K."/>
            <person name="Rigoutsos I."/>
            <person name="Sano M."/>
            <person name="Sasaki A."/>
            <person name="Sasakura Y."/>
            <person name="Shoguchi E."/>
            <person name="Shin-i T."/>
            <person name="Spagnuolo A."/>
            <person name="Stainier D."/>
            <person name="Suzuki M.M."/>
            <person name="Tassy O."/>
            <person name="Takatori N."/>
            <person name="Tokuoka M."/>
            <person name="Yagi K."/>
            <person name="Yoshizaki F."/>
            <person name="Wada S."/>
            <person name="Zhang C."/>
            <person name="Hyatt P.D."/>
            <person name="Larimer F."/>
            <person name="Detter C."/>
            <person name="Doggett N."/>
            <person name="Glavina T."/>
            <person name="Hawkins T."/>
            <person name="Richardson P."/>
            <person name="Lucas S."/>
            <person name="Kohara Y."/>
            <person name="Levine M."/>
            <person name="Satoh N."/>
            <person name="Rokhsar D.S."/>
        </authorList>
    </citation>
    <scope>NUCLEOTIDE SEQUENCE [LARGE SCALE GENOMIC DNA]</scope>
</reference>
<proteinExistence type="predicted"/>
<accession>F6RQX7</accession>
<keyword evidence="2" id="KW-1185">Reference proteome</keyword>
<dbReference type="EMBL" id="EAAA01001495">
    <property type="status" value="NOT_ANNOTATED_CDS"/>
    <property type="molecule type" value="Genomic_DNA"/>
</dbReference>
<evidence type="ECO:0000313" key="1">
    <source>
        <dbReference type="Ensembl" id="ENSCINP00000013136.3"/>
    </source>
</evidence>
<dbReference type="Proteomes" id="UP000008144">
    <property type="component" value="Chromosome 2"/>
</dbReference>
<reference evidence="1" key="2">
    <citation type="journal article" date="2008" name="Genome Biol.">
        <title>Improved genome assembly and evidence-based global gene model set for the chordate Ciona intestinalis: new insight into intron and operon populations.</title>
        <authorList>
            <person name="Satou Y."/>
            <person name="Mineta K."/>
            <person name="Ogasawara M."/>
            <person name="Sasakura Y."/>
            <person name="Shoguchi E."/>
            <person name="Ueno K."/>
            <person name="Yamada L."/>
            <person name="Matsumoto J."/>
            <person name="Wasserscheid J."/>
            <person name="Dewar K."/>
            <person name="Wiley G.B."/>
            <person name="Macmil S.L."/>
            <person name="Roe B.A."/>
            <person name="Zeller R.W."/>
            <person name="Hastings K.E."/>
            <person name="Lemaire P."/>
            <person name="Lindquist E."/>
            <person name="Endo T."/>
            <person name="Hotta K."/>
            <person name="Inaba K."/>
        </authorList>
    </citation>
    <scope>NUCLEOTIDE SEQUENCE [LARGE SCALE GENOMIC DNA]</scope>
    <source>
        <strain evidence="1">wild type</strain>
    </source>
</reference>
<dbReference type="AlphaFoldDB" id="F6RQX7"/>
<dbReference type="Ensembl" id="ENSCINT00000013136.3">
    <property type="protein sequence ID" value="ENSCINP00000013136.3"/>
    <property type="gene ID" value="ENSCING00000011419.2"/>
</dbReference>
<evidence type="ECO:0000313" key="2">
    <source>
        <dbReference type="Proteomes" id="UP000008144"/>
    </source>
</evidence>
<reference evidence="1" key="3">
    <citation type="submission" date="2025-08" db="UniProtKB">
        <authorList>
            <consortium name="Ensembl"/>
        </authorList>
    </citation>
    <scope>IDENTIFICATION</scope>
</reference>
<sequence>MTGLLTCHGQYNLLGMRNQFYSATPSIYITQVDDMDLFGKGETDKLCIPVTSSRQVEAKLEESSSHCIETTDLYVAAHIPSNVRSAVTPSGLQRQKESN</sequence>
<organism evidence="1 2">
    <name type="scientific">Ciona intestinalis</name>
    <name type="common">Transparent sea squirt</name>
    <name type="synonym">Ascidia intestinalis</name>
    <dbReference type="NCBI Taxonomy" id="7719"/>
    <lineage>
        <taxon>Eukaryota</taxon>
        <taxon>Metazoa</taxon>
        <taxon>Chordata</taxon>
        <taxon>Tunicata</taxon>
        <taxon>Ascidiacea</taxon>
        <taxon>Phlebobranchia</taxon>
        <taxon>Cionidae</taxon>
        <taxon>Ciona</taxon>
    </lineage>
</organism>
<reference evidence="1" key="4">
    <citation type="submission" date="2025-09" db="UniProtKB">
        <authorList>
            <consortium name="Ensembl"/>
        </authorList>
    </citation>
    <scope>IDENTIFICATION</scope>
</reference>
<name>F6RQX7_CIOIN</name>